<dbReference type="EMBL" id="KZ819677">
    <property type="protein sequence ID" value="PWN25174.1"/>
    <property type="molecule type" value="Genomic_DNA"/>
</dbReference>
<dbReference type="RefSeq" id="XP_025359786.1">
    <property type="nucleotide sequence ID" value="XM_025507000.1"/>
</dbReference>
<dbReference type="SUPFAM" id="SSF56112">
    <property type="entry name" value="Protein kinase-like (PK-like)"/>
    <property type="match status" value="1"/>
</dbReference>
<evidence type="ECO:0000259" key="10">
    <source>
        <dbReference type="SMART" id="SM01331"/>
    </source>
</evidence>
<keyword evidence="2" id="KW-0723">Serine/threonine-protein kinase</keyword>
<organism evidence="11 12">
    <name type="scientific">Jaminaea rosea</name>
    <dbReference type="NCBI Taxonomy" id="1569628"/>
    <lineage>
        <taxon>Eukaryota</taxon>
        <taxon>Fungi</taxon>
        <taxon>Dikarya</taxon>
        <taxon>Basidiomycota</taxon>
        <taxon>Ustilaginomycotina</taxon>
        <taxon>Exobasidiomycetes</taxon>
        <taxon>Microstromatales</taxon>
        <taxon>Microstromatales incertae sedis</taxon>
        <taxon>Jaminaea</taxon>
    </lineage>
</organism>
<keyword evidence="12" id="KW-1185">Reference proteome</keyword>
<keyword evidence="5" id="KW-0418">Kinase</keyword>
<feature type="compositionally biased region" description="Basic and acidic residues" evidence="9">
    <location>
        <begin position="64"/>
        <end position="81"/>
    </location>
</feature>
<feature type="region of interest" description="Disordered" evidence="9">
    <location>
        <begin position="131"/>
        <end position="162"/>
    </location>
</feature>
<evidence type="ECO:0000256" key="6">
    <source>
        <dbReference type="ARBA" id="ARBA00022840"/>
    </source>
</evidence>
<evidence type="ECO:0000256" key="9">
    <source>
        <dbReference type="SAM" id="MobiDB-lite"/>
    </source>
</evidence>
<dbReference type="OrthoDB" id="5327538at2759"/>
<feature type="compositionally biased region" description="Basic and acidic residues" evidence="9">
    <location>
        <begin position="624"/>
        <end position="639"/>
    </location>
</feature>
<evidence type="ECO:0000256" key="4">
    <source>
        <dbReference type="ARBA" id="ARBA00022741"/>
    </source>
</evidence>
<evidence type="ECO:0000256" key="1">
    <source>
        <dbReference type="ARBA" id="ARBA00012513"/>
    </source>
</evidence>
<dbReference type="SMART" id="SM01331">
    <property type="entry name" value="DUF3635"/>
    <property type="match status" value="1"/>
</dbReference>
<evidence type="ECO:0000313" key="11">
    <source>
        <dbReference type="EMBL" id="PWN25174.1"/>
    </source>
</evidence>
<comment type="catalytic activity">
    <reaction evidence="7">
        <text>L-threonyl-[protein] + ATP = O-phospho-L-threonyl-[protein] + ADP + H(+)</text>
        <dbReference type="Rhea" id="RHEA:46608"/>
        <dbReference type="Rhea" id="RHEA-COMP:11060"/>
        <dbReference type="Rhea" id="RHEA-COMP:11605"/>
        <dbReference type="ChEBI" id="CHEBI:15378"/>
        <dbReference type="ChEBI" id="CHEBI:30013"/>
        <dbReference type="ChEBI" id="CHEBI:30616"/>
        <dbReference type="ChEBI" id="CHEBI:61977"/>
        <dbReference type="ChEBI" id="CHEBI:456216"/>
        <dbReference type="EC" id="2.7.11.1"/>
    </reaction>
</comment>
<dbReference type="PANTHER" id="PTHR24419:SF18">
    <property type="entry name" value="SERINE_THREONINE-PROTEIN KINASE HASPIN"/>
    <property type="match status" value="1"/>
</dbReference>
<dbReference type="GO" id="GO:0005524">
    <property type="term" value="F:ATP binding"/>
    <property type="evidence" value="ECO:0007669"/>
    <property type="project" value="UniProtKB-KW"/>
</dbReference>
<feature type="domain" description="Serine/threonine-protein kinase haspin C-terminal" evidence="10">
    <location>
        <begin position="503"/>
        <end position="596"/>
    </location>
</feature>
<accession>A0A316UJR5</accession>
<dbReference type="PANTHER" id="PTHR24419">
    <property type="entry name" value="INTERLEUKIN-1 RECEPTOR-ASSOCIATED KINASE"/>
    <property type="match status" value="1"/>
</dbReference>
<dbReference type="GO" id="GO:0035556">
    <property type="term" value="P:intracellular signal transduction"/>
    <property type="evidence" value="ECO:0007669"/>
    <property type="project" value="TreeGrafter"/>
</dbReference>
<dbReference type="EC" id="2.7.11.1" evidence="1"/>
<dbReference type="Gene3D" id="1.10.510.10">
    <property type="entry name" value="Transferase(Phosphotransferase) domain 1"/>
    <property type="match status" value="1"/>
</dbReference>
<dbReference type="GeneID" id="37028823"/>
<feature type="region of interest" description="Disordered" evidence="9">
    <location>
        <begin position="176"/>
        <end position="200"/>
    </location>
</feature>
<comment type="catalytic activity">
    <reaction evidence="8">
        <text>L-seryl-[protein] + ATP = O-phospho-L-seryl-[protein] + ADP + H(+)</text>
        <dbReference type="Rhea" id="RHEA:17989"/>
        <dbReference type="Rhea" id="RHEA-COMP:9863"/>
        <dbReference type="Rhea" id="RHEA-COMP:11604"/>
        <dbReference type="ChEBI" id="CHEBI:15378"/>
        <dbReference type="ChEBI" id="CHEBI:29999"/>
        <dbReference type="ChEBI" id="CHEBI:30616"/>
        <dbReference type="ChEBI" id="CHEBI:83421"/>
        <dbReference type="ChEBI" id="CHEBI:456216"/>
        <dbReference type="EC" id="2.7.11.1"/>
    </reaction>
</comment>
<dbReference type="GO" id="GO:0072354">
    <property type="term" value="F:histone H3T3 kinase activity"/>
    <property type="evidence" value="ECO:0007669"/>
    <property type="project" value="TreeGrafter"/>
</dbReference>
<evidence type="ECO:0000313" key="12">
    <source>
        <dbReference type="Proteomes" id="UP000245884"/>
    </source>
</evidence>
<dbReference type="Gene3D" id="3.30.200.20">
    <property type="entry name" value="Phosphorylase Kinase, domain 1"/>
    <property type="match status" value="1"/>
</dbReference>
<feature type="compositionally biased region" description="Low complexity" evidence="9">
    <location>
        <begin position="35"/>
        <end position="45"/>
    </location>
</feature>
<evidence type="ECO:0000256" key="7">
    <source>
        <dbReference type="ARBA" id="ARBA00047899"/>
    </source>
</evidence>
<dbReference type="AlphaFoldDB" id="A0A316UJR5"/>
<feature type="region of interest" description="Disordered" evidence="9">
    <location>
        <begin position="1"/>
        <end position="119"/>
    </location>
</feature>
<reference evidence="11 12" key="1">
    <citation type="journal article" date="2018" name="Mol. Biol. Evol.">
        <title>Broad Genomic Sampling Reveals a Smut Pathogenic Ancestry of the Fungal Clade Ustilaginomycotina.</title>
        <authorList>
            <person name="Kijpornyongpan T."/>
            <person name="Mondo S.J."/>
            <person name="Barry K."/>
            <person name="Sandor L."/>
            <person name="Lee J."/>
            <person name="Lipzen A."/>
            <person name="Pangilinan J."/>
            <person name="LaButti K."/>
            <person name="Hainaut M."/>
            <person name="Henrissat B."/>
            <person name="Grigoriev I.V."/>
            <person name="Spatafora J.W."/>
            <person name="Aime M.C."/>
        </authorList>
    </citation>
    <scope>NUCLEOTIDE SEQUENCE [LARGE SCALE GENOMIC DNA]</scope>
    <source>
        <strain evidence="11 12">MCA 5214</strain>
    </source>
</reference>
<gene>
    <name evidence="11" type="ORF">BDZ90DRAFT_234376</name>
</gene>
<sequence>MVLSSSGGASRINRAPVTYGRARIGGGGPFQRPGTSTTSTLSLADANDDYSDSSSASSSSSDEDGPRQSERMLVEKKDRVKATQAPAPWKKAPTAAPAAAKKKPLAQREANIPPAKVKPLVKAHPTVELLPRASSPSSSAAEPSHSSTAASSSSSSSRKASLAAQRKVQRILSFEEAEQKAQSHDQRHPKSTSIAAEPQGTNIEAVAQALERKLHLSSPDQSADLSFLLSVCSHHEILDFTLAMERILDGDPTTHLLEAEKAGDASYSKVYRLKKAAGDGAASTILKVIPLRSSKKDDESETSSYADVVREIAITRALCSRQKHETSARSSFVELRAAYIARGPLSPVLQRVGTEGGVVQGRSRAAREAATTNASPTLYALLELDDCGVDLESCTLLDQDDHPSNDAPGPAALGLSVIAQVVSALAWAEETHHFEHRDLHWGNVLVRHAARVQTASSSSGLLWESLIDPQASGIEATIIDFTLSRLAPSCGKHVHFYDLSSDPSLFEGDAEVDEQFEVYRSMRNVIGSGAGAWEPFEPRTNVFWARYLVRKVLIGKGLRERRDKAEDGDGRRDDALDMLEKTEQVLNESAAYHLGQEQREPKVCLRSMMQLRDWMQEVVDGRCEQRKIQGKQPKKEQQGQRKGAKNAKPPLAARTDGSARRRSVRRS</sequence>
<protein>
    <recommendedName>
        <fullName evidence="1">non-specific serine/threonine protein kinase</fullName>
        <ecNumber evidence="1">2.7.11.1</ecNumber>
    </recommendedName>
</protein>
<keyword evidence="3" id="KW-0808">Transferase</keyword>
<keyword evidence="6" id="KW-0067">ATP-binding</keyword>
<evidence type="ECO:0000256" key="2">
    <source>
        <dbReference type="ARBA" id="ARBA00022527"/>
    </source>
</evidence>
<dbReference type="STRING" id="1569628.A0A316UJR5"/>
<feature type="compositionally biased region" description="Basic and acidic residues" evidence="9">
    <location>
        <begin position="177"/>
        <end position="188"/>
    </location>
</feature>
<feature type="compositionally biased region" description="Polar residues" evidence="9">
    <location>
        <begin position="191"/>
        <end position="200"/>
    </location>
</feature>
<evidence type="ECO:0000256" key="3">
    <source>
        <dbReference type="ARBA" id="ARBA00022679"/>
    </source>
</evidence>
<dbReference type="InterPro" id="IPR024604">
    <property type="entry name" value="GSG2_C"/>
</dbReference>
<feature type="compositionally biased region" description="Low complexity" evidence="9">
    <location>
        <begin position="133"/>
        <end position="162"/>
    </location>
</feature>
<feature type="region of interest" description="Disordered" evidence="9">
    <location>
        <begin position="624"/>
        <end position="667"/>
    </location>
</feature>
<dbReference type="GO" id="GO:0005737">
    <property type="term" value="C:cytoplasm"/>
    <property type="evidence" value="ECO:0007669"/>
    <property type="project" value="TreeGrafter"/>
</dbReference>
<evidence type="ECO:0000256" key="8">
    <source>
        <dbReference type="ARBA" id="ARBA00048679"/>
    </source>
</evidence>
<feature type="compositionally biased region" description="Low complexity" evidence="9">
    <location>
        <begin position="82"/>
        <end position="99"/>
    </location>
</feature>
<keyword evidence="4" id="KW-0547">Nucleotide-binding</keyword>
<name>A0A316UJR5_9BASI</name>
<dbReference type="InterPro" id="IPR011009">
    <property type="entry name" value="Kinase-like_dom_sf"/>
</dbReference>
<dbReference type="Proteomes" id="UP000245884">
    <property type="component" value="Unassembled WGS sequence"/>
</dbReference>
<dbReference type="GO" id="GO:0000278">
    <property type="term" value="P:mitotic cell cycle"/>
    <property type="evidence" value="ECO:0007669"/>
    <property type="project" value="TreeGrafter"/>
</dbReference>
<evidence type="ECO:0000256" key="5">
    <source>
        <dbReference type="ARBA" id="ARBA00022777"/>
    </source>
</evidence>
<dbReference type="Pfam" id="PF12330">
    <property type="entry name" value="Haspin_kinase"/>
    <property type="match status" value="1"/>
</dbReference>
<dbReference type="GO" id="GO:0005634">
    <property type="term" value="C:nucleus"/>
    <property type="evidence" value="ECO:0007669"/>
    <property type="project" value="TreeGrafter"/>
</dbReference>
<proteinExistence type="predicted"/>